<evidence type="ECO:0000256" key="1">
    <source>
        <dbReference type="ARBA" id="ARBA00023015"/>
    </source>
</evidence>
<dbReference type="InterPro" id="IPR012318">
    <property type="entry name" value="HTH_CRP"/>
</dbReference>
<dbReference type="SMART" id="SM00419">
    <property type="entry name" value="HTH_CRP"/>
    <property type="match status" value="1"/>
</dbReference>
<dbReference type="GO" id="GO:0003677">
    <property type="term" value="F:DNA binding"/>
    <property type="evidence" value="ECO:0007669"/>
    <property type="project" value="UniProtKB-KW"/>
</dbReference>
<dbReference type="SUPFAM" id="SSF46785">
    <property type="entry name" value="Winged helix' DNA-binding domain"/>
    <property type="match status" value="1"/>
</dbReference>
<dbReference type="InterPro" id="IPR036388">
    <property type="entry name" value="WH-like_DNA-bd_sf"/>
</dbReference>
<dbReference type="PRINTS" id="PR00034">
    <property type="entry name" value="HTHCRP"/>
</dbReference>
<dbReference type="Pfam" id="PF13545">
    <property type="entry name" value="HTH_Crp_2"/>
    <property type="match status" value="1"/>
</dbReference>
<dbReference type="Pfam" id="PF00027">
    <property type="entry name" value="cNMP_binding"/>
    <property type="match status" value="1"/>
</dbReference>
<dbReference type="GO" id="GO:0003700">
    <property type="term" value="F:DNA-binding transcription factor activity"/>
    <property type="evidence" value="ECO:0007669"/>
    <property type="project" value="TreeGrafter"/>
</dbReference>
<organism evidence="6">
    <name type="scientific">uncultured Thiotrichaceae bacterium</name>
    <dbReference type="NCBI Taxonomy" id="298394"/>
    <lineage>
        <taxon>Bacteria</taxon>
        <taxon>Pseudomonadati</taxon>
        <taxon>Pseudomonadota</taxon>
        <taxon>Gammaproteobacteria</taxon>
        <taxon>Thiotrichales</taxon>
        <taxon>Thiotrichaceae</taxon>
        <taxon>environmental samples</taxon>
    </lineage>
</organism>
<gene>
    <name evidence="6" type="ORF">HELGO_WM4852</name>
</gene>
<sequence>MGETPQKCNLQKICFPRGLDAEEMKSFEESAHKTVKVTRKQKLYQRTQPLTSLYAIKAGSIKTSFSSTQGQTQVLGFHMAGDLLGLDGFATDRHTSDAVAMEDSLLLELPIENFESLCQIMPSLRKIMMQQVGSEINRSQALALTLGQMQTDERLATYILRMSCYFKSRGFSSTEFNLPMPRNDLANYLGMAPETLSRTIAKMEKQSILKFNRREITIFSIEGLINMAHDICVAAE</sequence>
<dbReference type="GO" id="GO:0005829">
    <property type="term" value="C:cytosol"/>
    <property type="evidence" value="ECO:0007669"/>
    <property type="project" value="TreeGrafter"/>
</dbReference>
<dbReference type="EMBL" id="CACVAY010000084">
    <property type="protein sequence ID" value="CAA6817614.1"/>
    <property type="molecule type" value="Genomic_DNA"/>
</dbReference>
<dbReference type="InterPro" id="IPR050397">
    <property type="entry name" value="Env_Response_Regulators"/>
</dbReference>
<dbReference type="PROSITE" id="PS51063">
    <property type="entry name" value="HTH_CRP_2"/>
    <property type="match status" value="1"/>
</dbReference>
<name>A0A6S6TE37_9GAMM</name>
<feature type="domain" description="Cyclic nucleotide-binding" evidence="4">
    <location>
        <begin position="15"/>
        <end position="135"/>
    </location>
</feature>
<protein>
    <submittedName>
        <fullName evidence="6">Crp/Fnr family transcriptional regulator</fullName>
    </submittedName>
</protein>
<proteinExistence type="predicted"/>
<dbReference type="SMART" id="SM00100">
    <property type="entry name" value="cNMP"/>
    <property type="match status" value="1"/>
</dbReference>
<dbReference type="InterPro" id="IPR000595">
    <property type="entry name" value="cNMP-bd_dom"/>
</dbReference>
<evidence type="ECO:0000313" key="6">
    <source>
        <dbReference type="EMBL" id="CAA6817614.1"/>
    </source>
</evidence>
<feature type="domain" description="HTH crp-type" evidence="5">
    <location>
        <begin position="149"/>
        <end position="222"/>
    </location>
</feature>
<keyword evidence="2" id="KW-0238">DNA-binding</keyword>
<dbReference type="PROSITE" id="PS50042">
    <property type="entry name" value="CNMP_BINDING_3"/>
    <property type="match status" value="1"/>
</dbReference>
<dbReference type="AlphaFoldDB" id="A0A6S6TE37"/>
<evidence type="ECO:0000259" key="4">
    <source>
        <dbReference type="PROSITE" id="PS50042"/>
    </source>
</evidence>
<dbReference type="PANTHER" id="PTHR24567:SF75">
    <property type="entry name" value="FUMARATE AND NITRATE REDUCTION REGULATORY PROTEIN"/>
    <property type="match status" value="1"/>
</dbReference>
<keyword evidence="1" id="KW-0805">Transcription regulation</keyword>
<keyword evidence="3" id="KW-0804">Transcription</keyword>
<accession>A0A6S6TE37</accession>
<dbReference type="SUPFAM" id="SSF51206">
    <property type="entry name" value="cAMP-binding domain-like"/>
    <property type="match status" value="1"/>
</dbReference>
<reference evidence="6" key="1">
    <citation type="submission" date="2020-01" db="EMBL/GenBank/DDBJ databases">
        <authorList>
            <person name="Meier V. D."/>
            <person name="Meier V D."/>
        </authorList>
    </citation>
    <scope>NUCLEOTIDE SEQUENCE</scope>
    <source>
        <strain evidence="6">HLG_WM_MAG_07</strain>
    </source>
</reference>
<dbReference type="Gene3D" id="2.60.120.10">
    <property type="entry name" value="Jelly Rolls"/>
    <property type="match status" value="1"/>
</dbReference>
<evidence type="ECO:0000256" key="3">
    <source>
        <dbReference type="ARBA" id="ARBA00023163"/>
    </source>
</evidence>
<dbReference type="InterPro" id="IPR018490">
    <property type="entry name" value="cNMP-bd_dom_sf"/>
</dbReference>
<dbReference type="Gene3D" id="1.10.10.10">
    <property type="entry name" value="Winged helix-like DNA-binding domain superfamily/Winged helix DNA-binding domain"/>
    <property type="match status" value="1"/>
</dbReference>
<evidence type="ECO:0000256" key="2">
    <source>
        <dbReference type="ARBA" id="ARBA00023125"/>
    </source>
</evidence>
<dbReference type="PANTHER" id="PTHR24567">
    <property type="entry name" value="CRP FAMILY TRANSCRIPTIONAL REGULATORY PROTEIN"/>
    <property type="match status" value="1"/>
</dbReference>
<dbReference type="InterPro" id="IPR036390">
    <property type="entry name" value="WH_DNA-bd_sf"/>
</dbReference>
<evidence type="ECO:0000259" key="5">
    <source>
        <dbReference type="PROSITE" id="PS51063"/>
    </source>
</evidence>
<dbReference type="FunFam" id="1.10.10.10:FF:000028">
    <property type="entry name" value="Fumarate/nitrate reduction transcriptional regulator Fnr"/>
    <property type="match status" value="1"/>
</dbReference>
<dbReference type="CDD" id="cd00038">
    <property type="entry name" value="CAP_ED"/>
    <property type="match status" value="1"/>
</dbReference>
<dbReference type="InterPro" id="IPR014710">
    <property type="entry name" value="RmlC-like_jellyroll"/>
</dbReference>